<dbReference type="Pfam" id="PF14529">
    <property type="entry name" value="Exo_endo_phos_2"/>
    <property type="match status" value="1"/>
</dbReference>
<protein>
    <submittedName>
        <fullName evidence="2">RNA-directed DNA polymerase from mobile element jockey-like</fullName>
    </submittedName>
</protein>
<dbReference type="SUPFAM" id="SSF56219">
    <property type="entry name" value="DNase I-like"/>
    <property type="match status" value="1"/>
</dbReference>
<name>A0AAV4GMH9_9GAST</name>
<dbReference type="InterPro" id="IPR005135">
    <property type="entry name" value="Endo/exonuclease/phosphatase"/>
</dbReference>
<dbReference type="Gene3D" id="3.60.10.10">
    <property type="entry name" value="Endonuclease/exonuclease/phosphatase"/>
    <property type="match status" value="1"/>
</dbReference>
<reference evidence="2 3" key="1">
    <citation type="journal article" date="2021" name="Elife">
        <title>Chloroplast acquisition without the gene transfer in kleptoplastic sea slugs, Plakobranchus ocellatus.</title>
        <authorList>
            <person name="Maeda T."/>
            <person name="Takahashi S."/>
            <person name="Yoshida T."/>
            <person name="Shimamura S."/>
            <person name="Takaki Y."/>
            <person name="Nagai Y."/>
            <person name="Toyoda A."/>
            <person name="Suzuki Y."/>
            <person name="Arimoto A."/>
            <person name="Ishii H."/>
            <person name="Satoh N."/>
            <person name="Nishiyama T."/>
            <person name="Hasebe M."/>
            <person name="Maruyama T."/>
            <person name="Minagawa J."/>
            <person name="Obokata J."/>
            <person name="Shigenobu S."/>
        </authorList>
    </citation>
    <scope>NUCLEOTIDE SEQUENCE [LARGE SCALE GENOMIC DNA]</scope>
</reference>
<dbReference type="GO" id="GO:0003964">
    <property type="term" value="F:RNA-directed DNA polymerase activity"/>
    <property type="evidence" value="ECO:0007669"/>
    <property type="project" value="UniProtKB-KW"/>
</dbReference>
<sequence>MQSYWDWDSRRIGVRLGMIIPGDQTSPGPKPPLIMKKTIHDNFSIATYAREPVQVIDLGGNTEINETQRSCIKIADTEVHNIYKPPILNRDSPPVQVVKHSETVMGDFNSHHTEWGYQDDKKAGNDVSQWAGQSNATFLYNPKDKGTFKSARWRKEYTPDLAFLKENSKGSAQATR</sequence>
<keyword evidence="2" id="KW-0548">Nucleotidyltransferase</keyword>
<accession>A0AAV4GMH9</accession>
<dbReference type="EMBL" id="BMAT01001480">
    <property type="protein sequence ID" value="GFR86486.1"/>
    <property type="molecule type" value="Genomic_DNA"/>
</dbReference>
<evidence type="ECO:0000313" key="3">
    <source>
        <dbReference type="Proteomes" id="UP000762676"/>
    </source>
</evidence>
<dbReference type="InterPro" id="IPR036691">
    <property type="entry name" value="Endo/exonu/phosph_ase_sf"/>
</dbReference>
<keyword evidence="2" id="KW-0808">Transferase</keyword>
<comment type="caution">
    <text evidence="2">The sequence shown here is derived from an EMBL/GenBank/DDBJ whole genome shotgun (WGS) entry which is preliminary data.</text>
</comment>
<keyword evidence="3" id="KW-1185">Reference proteome</keyword>
<dbReference type="PANTHER" id="PTHR36688:SF2">
    <property type="entry name" value="ENDONUCLEASE_EXONUCLEASE_PHOSPHATASE DOMAIN-CONTAINING PROTEIN"/>
    <property type="match status" value="1"/>
</dbReference>
<dbReference type="PANTHER" id="PTHR36688">
    <property type="entry name" value="ENDO/EXONUCLEASE/PHOSPHATASE DOMAIN-CONTAINING PROTEIN"/>
    <property type="match status" value="1"/>
</dbReference>
<organism evidence="2 3">
    <name type="scientific">Elysia marginata</name>
    <dbReference type="NCBI Taxonomy" id="1093978"/>
    <lineage>
        <taxon>Eukaryota</taxon>
        <taxon>Metazoa</taxon>
        <taxon>Spiralia</taxon>
        <taxon>Lophotrochozoa</taxon>
        <taxon>Mollusca</taxon>
        <taxon>Gastropoda</taxon>
        <taxon>Heterobranchia</taxon>
        <taxon>Euthyneura</taxon>
        <taxon>Panpulmonata</taxon>
        <taxon>Sacoglossa</taxon>
        <taxon>Placobranchoidea</taxon>
        <taxon>Plakobranchidae</taxon>
        <taxon>Elysia</taxon>
    </lineage>
</organism>
<evidence type="ECO:0000259" key="1">
    <source>
        <dbReference type="Pfam" id="PF14529"/>
    </source>
</evidence>
<evidence type="ECO:0000313" key="2">
    <source>
        <dbReference type="EMBL" id="GFR86486.1"/>
    </source>
</evidence>
<proteinExistence type="predicted"/>
<dbReference type="InterPro" id="IPR052560">
    <property type="entry name" value="RdDP_mobile_element"/>
</dbReference>
<dbReference type="AlphaFoldDB" id="A0AAV4GMH9"/>
<dbReference type="Proteomes" id="UP000762676">
    <property type="component" value="Unassembled WGS sequence"/>
</dbReference>
<gene>
    <name evidence="2" type="ORF">ElyMa_000721800</name>
</gene>
<keyword evidence="2" id="KW-0695">RNA-directed DNA polymerase</keyword>
<feature type="domain" description="Endonuclease/exonuclease/phosphatase" evidence="1">
    <location>
        <begin position="104"/>
        <end position="168"/>
    </location>
</feature>